<keyword evidence="4 9" id="KW-0812">Transmembrane</keyword>
<dbReference type="PANTHER" id="PTHR23137">
    <property type="entry name" value="VESICLE TRANSPORT PROTEIN-RELATED"/>
    <property type="match status" value="1"/>
</dbReference>
<dbReference type="GO" id="GO:0016192">
    <property type="term" value="P:vesicle-mediated transport"/>
    <property type="evidence" value="ECO:0007669"/>
    <property type="project" value="InterPro"/>
</dbReference>
<reference evidence="12" key="2">
    <citation type="submission" date="2020-10" db="UniProtKB">
        <authorList>
            <consortium name="WormBaseParasite"/>
        </authorList>
    </citation>
    <scope>IDENTIFICATION</scope>
</reference>
<comment type="subcellular location">
    <subcellularLocation>
        <location evidence="2 9">Membrane</location>
        <topology evidence="2 9">Multi-pass membrane protein</topology>
    </subcellularLocation>
</comment>
<keyword evidence="6 9" id="KW-1133">Transmembrane helix</keyword>
<evidence type="ECO:0000313" key="11">
    <source>
        <dbReference type="Proteomes" id="UP000492821"/>
    </source>
</evidence>
<dbReference type="AlphaFoldDB" id="A0A7E4V3V0"/>
<dbReference type="GO" id="GO:0005737">
    <property type="term" value="C:cytoplasm"/>
    <property type="evidence" value="ECO:0007669"/>
    <property type="project" value="UniProtKB-ARBA"/>
</dbReference>
<dbReference type="GO" id="GO:0015031">
    <property type="term" value="P:protein transport"/>
    <property type="evidence" value="ECO:0007669"/>
    <property type="project" value="UniProtKB-KW"/>
</dbReference>
<evidence type="ECO:0000256" key="7">
    <source>
        <dbReference type="ARBA" id="ARBA00023136"/>
    </source>
</evidence>
<evidence type="ECO:0000256" key="9">
    <source>
        <dbReference type="RuleBase" id="RU363111"/>
    </source>
</evidence>
<evidence type="ECO:0000256" key="6">
    <source>
        <dbReference type="ARBA" id="ARBA00022989"/>
    </source>
</evidence>
<evidence type="ECO:0000256" key="8">
    <source>
        <dbReference type="ARBA" id="ARBA00025800"/>
    </source>
</evidence>
<dbReference type="InterPro" id="IPR007305">
    <property type="entry name" value="Vesicle_transpt_Got1/SFT2"/>
</dbReference>
<organism evidence="11 12">
    <name type="scientific">Panagrellus redivivus</name>
    <name type="common">Microworm</name>
    <dbReference type="NCBI Taxonomy" id="6233"/>
    <lineage>
        <taxon>Eukaryota</taxon>
        <taxon>Metazoa</taxon>
        <taxon>Ecdysozoa</taxon>
        <taxon>Nematoda</taxon>
        <taxon>Chromadorea</taxon>
        <taxon>Rhabditida</taxon>
        <taxon>Tylenchina</taxon>
        <taxon>Panagrolaimomorpha</taxon>
        <taxon>Panagrolaimoidea</taxon>
        <taxon>Panagrolaimidae</taxon>
        <taxon>Panagrellus</taxon>
    </lineage>
</organism>
<protein>
    <recommendedName>
        <fullName evidence="9">Vesicle transport protein</fullName>
    </recommendedName>
</protein>
<comment type="similarity">
    <text evidence="8 9">Belongs to the SFT2 family.</text>
</comment>
<dbReference type="WBParaSite" id="Pan_g15807.t1">
    <property type="protein sequence ID" value="Pan_g15807.t1"/>
    <property type="gene ID" value="Pan_g15807"/>
</dbReference>
<feature type="transmembrane region" description="Helical" evidence="9">
    <location>
        <begin position="137"/>
        <end position="156"/>
    </location>
</feature>
<sequence>MLGKIRSAVGSVSGSTSDLETQSSRNGATEPASNDIRDVNGWSWQVRVYSFVLAFFLSLICSFLATPLLLRSKFTGFAVMISLGAILSIISTCFLSGPIKQLKKMFDPTRLIATIVYISMIVCTLIAGLVYQNAPLTVVFTLAQYAAMAWYSLSYIPYAREMLLRCFGSCIEL</sequence>
<feature type="compositionally biased region" description="Polar residues" evidence="10">
    <location>
        <begin position="10"/>
        <end position="27"/>
    </location>
</feature>
<evidence type="ECO:0000256" key="4">
    <source>
        <dbReference type="ARBA" id="ARBA00022692"/>
    </source>
</evidence>
<proteinExistence type="inferred from homology"/>
<keyword evidence="7 9" id="KW-0472">Membrane</keyword>
<feature type="transmembrane region" description="Helical" evidence="9">
    <location>
        <begin position="111"/>
        <end position="131"/>
    </location>
</feature>
<dbReference type="GO" id="GO:0012505">
    <property type="term" value="C:endomembrane system"/>
    <property type="evidence" value="ECO:0007669"/>
    <property type="project" value="UniProtKB-ARBA"/>
</dbReference>
<dbReference type="InterPro" id="IPR011691">
    <property type="entry name" value="Vesicle_transpt_SFT2"/>
</dbReference>
<dbReference type="GO" id="GO:0016020">
    <property type="term" value="C:membrane"/>
    <property type="evidence" value="ECO:0007669"/>
    <property type="project" value="UniProtKB-SubCell"/>
</dbReference>
<accession>A0A7E4V3V0</accession>
<keyword evidence="11" id="KW-1185">Reference proteome</keyword>
<reference evidence="11" key="1">
    <citation type="journal article" date="2013" name="Genetics">
        <title>The draft genome and transcriptome of Panagrellus redivivus are shaped by the harsh demands of a free-living lifestyle.</title>
        <authorList>
            <person name="Srinivasan J."/>
            <person name="Dillman A.R."/>
            <person name="Macchietto M.G."/>
            <person name="Heikkinen L."/>
            <person name="Lakso M."/>
            <person name="Fracchia K.M."/>
            <person name="Antoshechkin I."/>
            <person name="Mortazavi A."/>
            <person name="Wong G."/>
            <person name="Sternberg P.W."/>
        </authorList>
    </citation>
    <scope>NUCLEOTIDE SEQUENCE [LARGE SCALE GENOMIC DNA]</scope>
    <source>
        <strain evidence="11">MT8872</strain>
    </source>
</reference>
<dbReference type="PANTHER" id="PTHR23137:SF6">
    <property type="entry name" value="VESICLE TRANSPORT PROTEIN"/>
    <property type="match status" value="1"/>
</dbReference>
<feature type="transmembrane region" description="Helical" evidence="9">
    <location>
        <begin position="76"/>
        <end position="99"/>
    </location>
</feature>
<dbReference type="Pfam" id="PF04178">
    <property type="entry name" value="Got1"/>
    <property type="match status" value="1"/>
</dbReference>
<evidence type="ECO:0000256" key="5">
    <source>
        <dbReference type="ARBA" id="ARBA00022927"/>
    </source>
</evidence>
<keyword evidence="3 9" id="KW-0813">Transport</keyword>
<evidence type="ECO:0000256" key="3">
    <source>
        <dbReference type="ARBA" id="ARBA00022448"/>
    </source>
</evidence>
<evidence type="ECO:0000256" key="10">
    <source>
        <dbReference type="SAM" id="MobiDB-lite"/>
    </source>
</evidence>
<name>A0A7E4V3V0_PANRE</name>
<comment type="function">
    <text evidence="1 9">May be involved in fusion of retrograde transport vesicles derived from an endocytic compartment with the Golgi complex.</text>
</comment>
<feature type="transmembrane region" description="Helical" evidence="9">
    <location>
        <begin position="48"/>
        <end position="70"/>
    </location>
</feature>
<dbReference type="Proteomes" id="UP000492821">
    <property type="component" value="Unassembled WGS sequence"/>
</dbReference>
<feature type="region of interest" description="Disordered" evidence="10">
    <location>
        <begin position="1"/>
        <end position="32"/>
    </location>
</feature>
<evidence type="ECO:0000256" key="1">
    <source>
        <dbReference type="ARBA" id="ARBA00003566"/>
    </source>
</evidence>
<keyword evidence="5 9" id="KW-0653">Protein transport</keyword>
<evidence type="ECO:0000256" key="2">
    <source>
        <dbReference type="ARBA" id="ARBA00004141"/>
    </source>
</evidence>
<evidence type="ECO:0000313" key="12">
    <source>
        <dbReference type="WBParaSite" id="Pan_g15807.t1"/>
    </source>
</evidence>